<dbReference type="EMBL" id="CP029289">
    <property type="protein sequence ID" value="AWR95591.1"/>
    <property type="molecule type" value="Genomic_DNA"/>
</dbReference>
<evidence type="ECO:0000256" key="1">
    <source>
        <dbReference type="SAM" id="Phobius"/>
    </source>
</evidence>
<sequence length="125" mass="14044">MSLVKQLYFPLRVISGALLIVWAAIHLYLSASLVKLLPIVGYFFIIDSILAIVGAIILFINLRILYLPLLVYNWINYLLVTESRVFPAPILGKPLPVINVYVIAVIIIDIILIALTTVTWIGSRR</sequence>
<keyword evidence="1" id="KW-0812">Transmembrane</keyword>
<reference evidence="2 3" key="1">
    <citation type="submission" date="2018-05" db="EMBL/GenBank/DDBJ databases">
        <title>Complete Genome Sequences of Extremely Thermoacidophilic, Metal-Mobilizing Type-Strain Members of the Archaeal Family Sulfolobaceae: Acidianus brierleyi DSM-1651T, Acidianus sulfidivorans DSM-18786T, Metallosphaera hakonensis DSM-7519T, and Metallosphaera prunae DSM-10039T.</title>
        <authorList>
            <person name="Counts J.A."/>
            <person name="Kelly R.M."/>
        </authorList>
    </citation>
    <scope>NUCLEOTIDE SEQUENCE [LARGE SCALE GENOMIC DNA]</scope>
    <source>
        <strain evidence="2 3">DSM 1651</strain>
    </source>
</reference>
<proteinExistence type="predicted"/>
<dbReference type="RefSeq" id="WP_110271469.1">
    <property type="nucleotide sequence ID" value="NZ_CP029289.2"/>
</dbReference>
<evidence type="ECO:0000313" key="2">
    <source>
        <dbReference type="EMBL" id="AWR95591.1"/>
    </source>
</evidence>
<feature type="transmembrane region" description="Helical" evidence="1">
    <location>
        <begin position="100"/>
        <end position="121"/>
    </location>
</feature>
<evidence type="ECO:0000313" key="3">
    <source>
        <dbReference type="Proteomes" id="UP000248044"/>
    </source>
</evidence>
<gene>
    <name evidence="2" type="ORF">DFR85_14325</name>
</gene>
<organism evidence="2 3">
    <name type="scientific">Acidianus brierleyi</name>
    <dbReference type="NCBI Taxonomy" id="41673"/>
    <lineage>
        <taxon>Archaea</taxon>
        <taxon>Thermoproteota</taxon>
        <taxon>Thermoprotei</taxon>
        <taxon>Sulfolobales</taxon>
        <taxon>Sulfolobaceae</taxon>
        <taxon>Acidianus</taxon>
    </lineage>
</organism>
<feature type="transmembrane region" description="Helical" evidence="1">
    <location>
        <begin position="7"/>
        <end position="27"/>
    </location>
</feature>
<dbReference type="KEGG" id="abri:DFR85_14325"/>
<dbReference type="OrthoDB" id="44024at2157"/>
<keyword evidence="1" id="KW-0472">Membrane</keyword>
<keyword evidence="3" id="KW-1185">Reference proteome</keyword>
<feature type="transmembrane region" description="Helical" evidence="1">
    <location>
        <begin position="64"/>
        <end position="80"/>
    </location>
</feature>
<protein>
    <submittedName>
        <fullName evidence="2">Uncharacterized protein</fullName>
    </submittedName>
</protein>
<keyword evidence="1" id="KW-1133">Transmembrane helix</keyword>
<name>A0A2U9IHW5_9CREN</name>
<accession>A0A2U9IHW5</accession>
<feature type="transmembrane region" description="Helical" evidence="1">
    <location>
        <begin position="39"/>
        <end position="59"/>
    </location>
</feature>
<dbReference type="GeneID" id="36833355"/>
<dbReference type="Proteomes" id="UP000248044">
    <property type="component" value="Chromosome"/>
</dbReference>
<dbReference type="AlphaFoldDB" id="A0A2U9IHW5"/>